<organism evidence="1 2">
    <name type="scientific">Enterococcus entomosocium</name>
    <dbReference type="NCBI Taxonomy" id="3034352"/>
    <lineage>
        <taxon>Bacteria</taxon>
        <taxon>Bacillati</taxon>
        <taxon>Bacillota</taxon>
        <taxon>Bacilli</taxon>
        <taxon>Lactobacillales</taxon>
        <taxon>Enterococcaceae</taxon>
        <taxon>Enterococcus</taxon>
    </lineage>
</organism>
<dbReference type="EMBL" id="JBFDTB010000004">
    <property type="protein sequence ID" value="MEW3465390.1"/>
    <property type="molecule type" value="Genomic_DNA"/>
</dbReference>
<protein>
    <submittedName>
        <fullName evidence="1">Uncharacterized protein</fullName>
    </submittedName>
</protein>
<dbReference type="Proteomes" id="UP001554047">
    <property type="component" value="Unassembled WGS sequence"/>
</dbReference>
<accession>A0ABV3MAC2</accession>
<evidence type="ECO:0000313" key="2">
    <source>
        <dbReference type="Proteomes" id="UP001554047"/>
    </source>
</evidence>
<dbReference type="RefSeq" id="WP_061053615.1">
    <property type="nucleotide sequence ID" value="NZ_JBFDTA010000001.1"/>
</dbReference>
<sequence length="72" mass="8509">MEKELKNAKIKMIYEIKSVYSTIDTIKANIYMNQNMIEGFTMSNEEFIHQTNINIQEVQARLNDLLIELQNL</sequence>
<keyword evidence="2" id="KW-1185">Reference proteome</keyword>
<proteinExistence type="predicted"/>
<gene>
    <name evidence="1" type="ORF">AB1I55_04615</name>
</gene>
<reference evidence="1 2" key="1">
    <citation type="submission" date="2024-05" db="EMBL/GenBank/DDBJ databases">
        <title>Human gut microbiome strain richness.</title>
        <authorList>
            <person name="Chen-Liaw A."/>
        </authorList>
    </citation>
    <scope>NUCLEOTIDE SEQUENCE [LARGE SCALE GENOMIC DNA]</scope>
    <source>
        <strain evidence="1 2">J1100102st1_G3_J1100102_180507</strain>
    </source>
</reference>
<evidence type="ECO:0000313" key="1">
    <source>
        <dbReference type="EMBL" id="MEW3465390.1"/>
    </source>
</evidence>
<comment type="caution">
    <text evidence="1">The sequence shown here is derived from an EMBL/GenBank/DDBJ whole genome shotgun (WGS) entry which is preliminary data.</text>
</comment>
<name>A0ABV3MAC2_9ENTE</name>